<comment type="caution">
    <text evidence="5">The sequence shown here is derived from an EMBL/GenBank/DDBJ whole genome shotgun (WGS) entry which is preliminary data.</text>
</comment>
<dbReference type="GO" id="GO:0006303">
    <property type="term" value="P:double-strand break repair via nonhomologous end joining"/>
    <property type="evidence" value="ECO:0007669"/>
    <property type="project" value="InterPro"/>
</dbReference>
<evidence type="ECO:0000259" key="4">
    <source>
        <dbReference type="Pfam" id="PF02735"/>
    </source>
</evidence>
<keyword evidence="6" id="KW-1185">Reference proteome</keyword>
<feature type="transmembrane region" description="Helical" evidence="3">
    <location>
        <begin position="201"/>
        <end position="219"/>
    </location>
</feature>
<keyword evidence="3" id="KW-0812">Transmembrane</keyword>
<dbReference type="InterPro" id="IPR016194">
    <property type="entry name" value="SPOC-like_C_dom_sf"/>
</dbReference>
<dbReference type="EMBL" id="BMUE01000007">
    <property type="protein sequence ID" value="GGW56615.1"/>
    <property type="molecule type" value="Genomic_DNA"/>
</dbReference>
<evidence type="ECO:0000256" key="2">
    <source>
        <dbReference type="ARBA" id="ARBA00023172"/>
    </source>
</evidence>
<dbReference type="PANTHER" id="PTHR41251">
    <property type="entry name" value="NON-HOMOLOGOUS END JOINING PROTEIN KU"/>
    <property type="match status" value="1"/>
</dbReference>
<dbReference type="Gene3D" id="2.40.290.10">
    <property type="match status" value="1"/>
</dbReference>
<dbReference type="Proteomes" id="UP000620224">
    <property type="component" value="Unassembled WGS sequence"/>
</dbReference>
<dbReference type="InterPro" id="IPR009187">
    <property type="entry name" value="Prok_Ku"/>
</dbReference>
<feature type="domain" description="Ku" evidence="4">
    <location>
        <begin position="11"/>
        <end position="115"/>
    </location>
</feature>
<reference evidence="5" key="1">
    <citation type="journal article" date="2014" name="Int. J. Syst. Evol. Microbiol.">
        <title>Complete genome sequence of Corynebacterium casei LMG S-19264T (=DSM 44701T), isolated from a smear-ripened cheese.</title>
        <authorList>
            <consortium name="US DOE Joint Genome Institute (JGI-PGF)"/>
            <person name="Walter F."/>
            <person name="Albersmeier A."/>
            <person name="Kalinowski J."/>
            <person name="Ruckert C."/>
        </authorList>
    </citation>
    <scope>NUCLEOTIDE SEQUENCE</scope>
    <source>
        <strain evidence="5">JCM 4490</strain>
    </source>
</reference>
<feature type="transmembrane region" description="Helical" evidence="3">
    <location>
        <begin position="160"/>
        <end position="181"/>
    </location>
</feature>
<gene>
    <name evidence="5" type="ORF">GCM10010503_37260</name>
</gene>
<reference evidence="5" key="2">
    <citation type="submission" date="2020-09" db="EMBL/GenBank/DDBJ databases">
        <authorList>
            <person name="Sun Q."/>
            <person name="Ohkuma M."/>
        </authorList>
    </citation>
    <scope>NUCLEOTIDE SEQUENCE</scope>
    <source>
        <strain evidence="5">JCM 4490</strain>
    </source>
</reference>
<evidence type="ECO:0000313" key="6">
    <source>
        <dbReference type="Proteomes" id="UP000620224"/>
    </source>
</evidence>
<keyword evidence="3" id="KW-0472">Membrane</keyword>
<dbReference type="Pfam" id="PF02735">
    <property type="entry name" value="Ku"/>
    <property type="match status" value="1"/>
</dbReference>
<dbReference type="PANTHER" id="PTHR41251:SF1">
    <property type="entry name" value="NON-HOMOLOGOUS END JOINING PROTEIN KU"/>
    <property type="match status" value="1"/>
</dbReference>
<dbReference type="GO" id="GO:0003690">
    <property type="term" value="F:double-stranded DNA binding"/>
    <property type="evidence" value="ECO:0007669"/>
    <property type="project" value="TreeGrafter"/>
</dbReference>
<evidence type="ECO:0000256" key="1">
    <source>
        <dbReference type="ARBA" id="ARBA00023125"/>
    </source>
</evidence>
<dbReference type="InterPro" id="IPR006164">
    <property type="entry name" value="DNA_bd_Ku70/Ku80"/>
</dbReference>
<evidence type="ECO:0000313" key="5">
    <source>
        <dbReference type="EMBL" id="GGW56615.1"/>
    </source>
</evidence>
<evidence type="ECO:0000256" key="3">
    <source>
        <dbReference type="SAM" id="Phobius"/>
    </source>
</evidence>
<protein>
    <recommendedName>
        <fullName evidence="4">Ku domain-containing protein</fullName>
    </recommendedName>
</protein>
<keyword evidence="3" id="KW-1133">Transmembrane helix</keyword>
<dbReference type="GO" id="GO:0006310">
    <property type="term" value="P:DNA recombination"/>
    <property type="evidence" value="ECO:0007669"/>
    <property type="project" value="UniProtKB-KW"/>
</dbReference>
<name>A0A918MTA3_9ACTN</name>
<accession>A0A918MTA3</accession>
<keyword evidence="1" id="KW-0238">DNA-binding</keyword>
<proteinExistence type="predicted"/>
<dbReference type="AlphaFoldDB" id="A0A918MTA3"/>
<sequence length="227" mass="24788">MPRTIWSGAISFGLVTVPINVVSATEDHSIRFHQYHLPDQGRVRYRRVCELEDREVSQDEIGKGYEVTKTQVIPITDEDLSNLPLPTAKAIEIDAFVPLESVDPIRIAEGYYLQPAGQVAALCLDRPMTSIGTPDETQEKAELAVWFGGASLVCWFCCPFWILVSFVALPLAIVGLVRAFVEYRASKSGRANRTRAAVGGALSLLGAAAAIAYMIFLATHPDLPVQG</sequence>
<keyword evidence="2" id="KW-0233">DNA recombination</keyword>
<dbReference type="SUPFAM" id="SSF100939">
    <property type="entry name" value="SPOC domain-like"/>
    <property type="match status" value="1"/>
</dbReference>
<organism evidence="5 6">
    <name type="scientific">Streptomyces lucensis JCM 4490</name>
    <dbReference type="NCBI Taxonomy" id="1306176"/>
    <lineage>
        <taxon>Bacteria</taxon>
        <taxon>Bacillati</taxon>
        <taxon>Actinomycetota</taxon>
        <taxon>Actinomycetes</taxon>
        <taxon>Kitasatosporales</taxon>
        <taxon>Streptomycetaceae</taxon>
        <taxon>Streptomyces</taxon>
    </lineage>
</organism>